<keyword evidence="4" id="KW-0255">Endonuclease</keyword>
<dbReference type="SUPFAM" id="SSF54786">
    <property type="entry name" value="YcfA/nrd intein domain"/>
    <property type="match status" value="1"/>
</dbReference>
<gene>
    <name evidence="9" type="ORF">BECKSD772D_GA0070982_100379</name>
</gene>
<dbReference type="GO" id="GO:0003729">
    <property type="term" value="F:mRNA binding"/>
    <property type="evidence" value="ECO:0007669"/>
    <property type="project" value="InterPro"/>
</dbReference>
<evidence type="ECO:0000256" key="4">
    <source>
        <dbReference type="ARBA" id="ARBA00022759"/>
    </source>
</evidence>
<dbReference type="Gene3D" id="3.30.920.30">
    <property type="entry name" value="Hypothetical protein"/>
    <property type="match status" value="1"/>
</dbReference>
<dbReference type="GO" id="GO:0016787">
    <property type="term" value="F:hydrolase activity"/>
    <property type="evidence" value="ECO:0007669"/>
    <property type="project" value="UniProtKB-KW"/>
</dbReference>
<keyword evidence="6" id="KW-0694">RNA-binding</keyword>
<keyword evidence="2" id="KW-1277">Toxin-antitoxin system</keyword>
<evidence type="ECO:0000313" key="9">
    <source>
        <dbReference type="EMBL" id="VFK77920.1"/>
    </source>
</evidence>
<reference evidence="9" key="1">
    <citation type="submission" date="2019-02" db="EMBL/GenBank/DDBJ databases">
        <authorList>
            <person name="Gruber-Vodicka R. H."/>
            <person name="Seah K. B. B."/>
        </authorList>
    </citation>
    <scope>NUCLEOTIDE SEQUENCE</scope>
    <source>
        <strain evidence="9">BECK_S127</strain>
    </source>
</reference>
<sequence length="58" mass="6363">MSTFPAPTGHRLIAALRKFGFEIVRIKGSHHLSFGKTKIPNKPVPTQGTPRLDPGAKR</sequence>
<comment type="similarity">
    <text evidence="1">Belongs to the HicA mRNA interferase family.</text>
</comment>
<evidence type="ECO:0000256" key="6">
    <source>
        <dbReference type="ARBA" id="ARBA00022884"/>
    </source>
</evidence>
<dbReference type="GO" id="GO:0004519">
    <property type="term" value="F:endonuclease activity"/>
    <property type="evidence" value="ECO:0007669"/>
    <property type="project" value="UniProtKB-KW"/>
</dbReference>
<keyword evidence="5" id="KW-0378">Hydrolase</keyword>
<keyword evidence="7" id="KW-0346">Stress response</keyword>
<name>A0A451BHZ4_9GAMM</name>
<evidence type="ECO:0000256" key="1">
    <source>
        <dbReference type="ARBA" id="ARBA00006620"/>
    </source>
</evidence>
<evidence type="ECO:0000256" key="8">
    <source>
        <dbReference type="SAM" id="MobiDB-lite"/>
    </source>
</evidence>
<dbReference type="InterPro" id="IPR012933">
    <property type="entry name" value="HicA_mRNA_interferase"/>
</dbReference>
<evidence type="ECO:0000256" key="5">
    <source>
        <dbReference type="ARBA" id="ARBA00022801"/>
    </source>
</evidence>
<dbReference type="InterPro" id="IPR038570">
    <property type="entry name" value="HicA_sf"/>
</dbReference>
<proteinExistence type="inferred from homology"/>
<dbReference type="EMBL" id="CAADHB010000003">
    <property type="protein sequence ID" value="VFK77920.1"/>
    <property type="molecule type" value="Genomic_DNA"/>
</dbReference>
<dbReference type="AlphaFoldDB" id="A0A451BHZ4"/>
<protein>
    <submittedName>
        <fullName evidence="9">HicA toxin of toxin-antitoxin</fullName>
    </submittedName>
</protein>
<evidence type="ECO:0000256" key="7">
    <source>
        <dbReference type="ARBA" id="ARBA00023016"/>
    </source>
</evidence>
<feature type="region of interest" description="Disordered" evidence="8">
    <location>
        <begin position="34"/>
        <end position="58"/>
    </location>
</feature>
<accession>A0A451BHZ4</accession>
<dbReference type="Pfam" id="PF07927">
    <property type="entry name" value="HicA_toxin"/>
    <property type="match status" value="1"/>
</dbReference>
<evidence type="ECO:0000256" key="2">
    <source>
        <dbReference type="ARBA" id="ARBA00022649"/>
    </source>
</evidence>
<organism evidence="9">
    <name type="scientific">Candidatus Kentrum sp. SD</name>
    <dbReference type="NCBI Taxonomy" id="2126332"/>
    <lineage>
        <taxon>Bacteria</taxon>
        <taxon>Pseudomonadati</taxon>
        <taxon>Pseudomonadota</taxon>
        <taxon>Gammaproteobacteria</taxon>
        <taxon>Candidatus Kentrum</taxon>
    </lineage>
</organism>
<keyword evidence="3" id="KW-0540">Nuclease</keyword>
<evidence type="ECO:0000256" key="3">
    <source>
        <dbReference type="ARBA" id="ARBA00022722"/>
    </source>
</evidence>